<feature type="chain" id="PRO_5005489346" evidence="8">
    <location>
        <begin position="21"/>
        <end position="263"/>
    </location>
</feature>
<dbReference type="OrthoDB" id="10014563at2759"/>
<evidence type="ECO:0000256" key="3">
    <source>
        <dbReference type="ARBA" id="ARBA00022448"/>
    </source>
</evidence>
<keyword evidence="3" id="KW-0813">Transport</keyword>
<evidence type="ECO:0000256" key="2">
    <source>
        <dbReference type="ARBA" id="ARBA00007965"/>
    </source>
</evidence>
<dbReference type="PRINTS" id="PR01130">
    <property type="entry name" value="DERENTRNSPRT"/>
</dbReference>
<evidence type="ECO:0000256" key="7">
    <source>
        <dbReference type="SAM" id="Phobius"/>
    </source>
</evidence>
<protein>
    <submittedName>
        <fullName evidence="9">Uncharacterized protein</fullName>
    </submittedName>
</protein>
<evidence type="ECO:0000313" key="9">
    <source>
        <dbReference type="EMBL" id="CDW45751.1"/>
    </source>
</evidence>
<dbReference type="GO" id="GO:0005886">
    <property type="term" value="C:plasma membrane"/>
    <property type="evidence" value="ECO:0007669"/>
    <property type="project" value="TreeGrafter"/>
</dbReference>
<keyword evidence="8" id="KW-0732">Signal</keyword>
<keyword evidence="4 7" id="KW-0812">Transmembrane</keyword>
<feature type="transmembrane region" description="Helical" evidence="7">
    <location>
        <begin position="61"/>
        <end position="80"/>
    </location>
</feature>
<reference evidence="9" key="1">
    <citation type="submission" date="2014-05" db="EMBL/GenBank/DDBJ databases">
        <authorList>
            <person name="Chronopoulou M."/>
        </authorList>
    </citation>
    <scope>NUCLEOTIDE SEQUENCE</scope>
    <source>
        <tissue evidence="9">Whole organism</tissue>
    </source>
</reference>
<feature type="transmembrane region" description="Helical" evidence="7">
    <location>
        <begin position="92"/>
        <end position="114"/>
    </location>
</feature>
<evidence type="ECO:0000256" key="4">
    <source>
        <dbReference type="ARBA" id="ARBA00022692"/>
    </source>
</evidence>
<dbReference type="GO" id="GO:0008504">
    <property type="term" value="F:monoamine transmembrane transporter activity"/>
    <property type="evidence" value="ECO:0007669"/>
    <property type="project" value="TreeGrafter"/>
</dbReference>
<name>A0A0K2V727_LEPSM</name>
<proteinExistence type="inferred from homology"/>
<organism evidence="9">
    <name type="scientific">Lepeophtheirus salmonis</name>
    <name type="common">Salmon louse</name>
    <name type="synonym">Caligus salmonis</name>
    <dbReference type="NCBI Taxonomy" id="72036"/>
    <lineage>
        <taxon>Eukaryota</taxon>
        <taxon>Metazoa</taxon>
        <taxon>Ecdysozoa</taxon>
        <taxon>Arthropoda</taxon>
        <taxon>Crustacea</taxon>
        <taxon>Multicrustacea</taxon>
        <taxon>Hexanauplia</taxon>
        <taxon>Copepoda</taxon>
        <taxon>Siphonostomatoida</taxon>
        <taxon>Caligidae</taxon>
        <taxon>Lepeophtheirus</taxon>
    </lineage>
</organism>
<comment type="similarity">
    <text evidence="2">Belongs to the SLC29A/ENT transporter (TC 2.A.57) family.</text>
</comment>
<dbReference type="PANTHER" id="PTHR10332:SF10">
    <property type="entry name" value="EQUILIBRATIVE NUCLEOSIDE TRANSPORTER 4"/>
    <property type="match status" value="1"/>
</dbReference>
<dbReference type="InterPro" id="IPR002259">
    <property type="entry name" value="Eqnu_transpt"/>
</dbReference>
<dbReference type="EMBL" id="HACA01028390">
    <property type="protein sequence ID" value="CDW45751.1"/>
    <property type="molecule type" value="Transcribed_RNA"/>
</dbReference>
<dbReference type="Pfam" id="PF01733">
    <property type="entry name" value="Nucleoside_tran"/>
    <property type="match status" value="1"/>
</dbReference>
<comment type="subcellular location">
    <subcellularLocation>
        <location evidence="1">Membrane</location>
        <topology evidence="1">Multi-pass membrane protein</topology>
    </subcellularLocation>
</comment>
<feature type="transmembrane region" description="Helical" evidence="7">
    <location>
        <begin position="30"/>
        <end position="49"/>
    </location>
</feature>
<keyword evidence="5 7" id="KW-1133">Transmembrane helix</keyword>
<sequence length="263" mass="28395">MCAISLTYFVTLLLFPGIESEIISCNLGSWMPVLLMAVFNFTDLVGKVMASLPYSWSGSELFLMSMARLILVPLMVMCAAPRHAPLLKGEGWAILVSAALGLSNGIFGSIPMILAPGKVQENQRELVGNLMTFSYSLGLTGGSCIAYFLEDLLGPPLLRPCYYERIATRRFTTIPLFLNHSFQDLSPSLNSTSWMSSTRTTSSPPSSSNLQSATLNLTQSILGTAIGISSLMSTSTPEYFSSSVSPDNGFISPALHNLTIPML</sequence>
<feature type="transmembrane region" description="Helical" evidence="7">
    <location>
        <begin position="126"/>
        <end position="149"/>
    </location>
</feature>
<feature type="signal peptide" evidence="8">
    <location>
        <begin position="1"/>
        <end position="20"/>
    </location>
</feature>
<evidence type="ECO:0000256" key="5">
    <source>
        <dbReference type="ARBA" id="ARBA00022989"/>
    </source>
</evidence>
<dbReference type="GO" id="GO:0005337">
    <property type="term" value="F:nucleoside transmembrane transporter activity"/>
    <property type="evidence" value="ECO:0007669"/>
    <property type="project" value="InterPro"/>
</dbReference>
<dbReference type="PANTHER" id="PTHR10332">
    <property type="entry name" value="EQUILIBRATIVE NUCLEOSIDE TRANSPORTER"/>
    <property type="match status" value="1"/>
</dbReference>
<dbReference type="AlphaFoldDB" id="A0A0K2V727"/>
<evidence type="ECO:0000256" key="6">
    <source>
        <dbReference type="ARBA" id="ARBA00023136"/>
    </source>
</evidence>
<accession>A0A0K2V727</accession>
<keyword evidence="6 7" id="KW-0472">Membrane</keyword>
<evidence type="ECO:0000256" key="8">
    <source>
        <dbReference type="SAM" id="SignalP"/>
    </source>
</evidence>
<evidence type="ECO:0000256" key="1">
    <source>
        <dbReference type="ARBA" id="ARBA00004141"/>
    </source>
</evidence>